<dbReference type="SMR" id="M4CFH6"/>
<evidence type="ECO:0000259" key="4">
    <source>
        <dbReference type="Pfam" id="PF17815"/>
    </source>
</evidence>
<dbReference type="PANTHER" id="PTHR45980:SF9">
    <property type="entry name" value="PROTEASE DO-LIKE 10, MITOCHONDRIAL-RELATED"/>
    <property type="match status" value="1"/>
</dbReference>
<name>M4CFH6_BRACM</name>
<keyword evidence="1" id="KW-0645">Protease</keyword>
<dbReference type="Gramene" id="Bra002958.1">
    <property type="protein sequence ID" value="Bra002958.1-P"/>
    <property type="gene ID" value="Bra002958"/>
</dbReference>
<dbReference type="GO" id="GO:0006508">
    <property type="term" value="P:proteolysis"/>
    <property type="evidence" value="ECO:0007669"/>
    <property type="project" value="UniProtKB-KW"/>
</dbReference>
<reference evidence="5" key="3">
    <citation type="submission" date="2023-03" db="UniProtKB">
        <authorList>
            <consortium name="EnsemblPlants"/>
        </authorList>
    </citation>
    <scope>IDENTIFICATION</scope>
    <source>
        <strain evidence="5">cv. Chiifu-401-42</strain>
    </source>
</reference>
<evidence type="ECO:0000256" key="2">
    <source>
        <dbReference type="ARBA" id="ARBA00022801"/>
    </source>
</evidence>
<dbReference type="GO" id="GO:0004252">
    <property type="term" value="F:serine-type endopeptidase activity"/>
    <property type="evidence" value="ECO:0000318"/>
    <property type="project" value="GO_Central"/>
</dbReference>
<dbReference type="InterPro" id="IPR046449">
    <property type="entry name" value="DEGP_PDZ_sf"/>
</dbReference>
<evidence type="ECO:0000313" key="6">
    <source>
        <dbReference type="Proteomes" id="UP000011750"/>
    </source>
</evidence>
<protein>
    <recommendedName>
        <fullName evidence="4">Protease Do-like PDZ domain-containing protein</fullName>
    </recommendedName>
</protein>
<dbReference type="HOGENOM" id="CLU_892419_0_0_1"/>
<accession>M4CFH6</accession>
<reference evidence="5 6" key="2">
    <citation type="journal article" date="2018" name="Hortic Res">
        <title>Improved Brassica rapa reference genome by single-molecule sequencing and chromosome conformation capture technologies.</title>
        <authorList>
            <person name="Zhang L."/>
            <person name="Cai X."/>
            <person name="Wu J."/>
            <person name="Liu M."/>
            <person name="Grob S."/>
            <person name="Cheng F."/>
            <person name="Liang J."/>
            <person name="Cai C."/>
            <person name="Liu Z."/>
            <person name="Liu B."/>
            <person name="Wang F."/>
            <person name="Li S."/>
            <person name="Liu F."/>
            <person name="Li X."/>
            <person name="Cheng L."/>
            <person name="Yang W."/>
            <person name="Li M.H."/>
            <person name="Grossniklaus U."/>
            <person name="Zheng H."/>
            <person name="Wang X."/>
        </authorList>
    </citation>
    <scope>NUCLEOTIDE SEQUENCE [LARGE SCALE GENOMIC DNA]</scope>
    <source>
        <strain evidence="5 6">cv. Chiifu-401-42</strain>
    </source>
</reference>
<dbReference type="Proteomes" id="UP000011750">
    <property type="component" value="Chromosome A10"/>
</dbReference>
<reference evidence="5 6" key="1">
    <citation type="journal article" date="2011" name="Nat. Genet.">
        <title>The genome of the mesopolyploid crop species Brassica rapa.</title>
        <authorList>
            <consortium name="Brassica rapa Genome Sequencing Project Consortium"/>
            <person name="Wang X."/>
            <person name="Wang H."/>
            <person name="Wang J."/>
            <person name="Sun R."/>
            <person name="Wu J."/>
            <person name="Liu S."/>
            <person name="Bai Y."/>
            <person name="Mun J.H."/>
            <person name="Bancroft I."/>
            <person name="Cheng F."/>
            <person name="Huang S."/>
            <person name="Li X."/>
            <person name="Hua W."/>
            <person name="Wang J."/>
            <person name="Wang X."/>
            <person name="Freeling M."/>
            <person name="Pires J.C."/>
            <person name="Paterson A.H."/>
            <person name="Chalhoub B."/>
            <person name="Wang B."/>
            <person name="Hayward A."/>
            <person name="Sharpe A.G."/>
            <person name="Park B.S."/>
            <person name="Weisshaar B."/>
            <person name="Liu B."/>
            <person name="Li B."/>
            <person name="Liu B."/>
            <person name="Tong C."/>
            <person name="Song C."/>
            <person name="Duran C."/>
            <person name="Peng C."/>
            <person name="Geng C."/>
            <person name="Koh C."/>
            <person name="Lin C."/>
            <person name="Edwards D."/>
            <person name="Mu D."/>
            <person name="Shen D."/>
            <person name="Soumpourou E."/>
            <person name="Li F."/>
            <person name="Fraser F."/>
            <person name="Conant G."/>
            <person name="Lassalle G."/>
            <person name="King G.J."/>
            <person name="Bonnema G."/>
            <person name="Tang H."/>
            <person name="Wang H."/>
            <person name="Belcram H."/>
            <person name="Zhou H."/>
            <person name="Hirakawa H."/>
            <person name="Abe H."/>
            <person name="Guo H."/>
            <person name="Wang H."/>
            <person name="Jin H."/>
            <person name="Parkin I.A."/>
            <person name="Batley J."/>
            <person name="Kim J.S."/>
            <person name="Just J."/>
            <person name="Li J."/>
            <person name="Xu J."/>
            <person name="Deng J."/>
            <person name="Kim J.A."/>
            <person name="Li J."/>
            <person name="Yu J."/>
            <person name="Meng J."/>
            <person name="Wang J."/>
            <person name="Min J."/>
            <person name="Poulain J."/>
            <person name="Wang J."/>
            <person name="Hatakeyama K."/>
            <person name="Wu K."/>
            <person name="Wang L."/>
            <person name="Fang L."/>
            <person name="Trick M."/>
            <person name="Links M.G."/>
            <person name="Zhao M."/>
            <person name="Jin M."/>
            <person name="Ramchiary N."/>
            <person name="Drou N."/>
            <person name="Berkman P.J."/>
            <person name="Cai Q."/>
            <person name="Huang Q."/>
            <person name="Li R."/>
            <person name="Tabata S."/>
            <person name="Cheng S."/>
            <person name="Zhang S."/>
            <person name="Zhang S."/>
            <person name="Huang S."/>
            <person name="Sato S."/>
            <person name="Sun S."/>
            <person name="Kwon S.J."/>
            <person name="Choi S.R."/>
            <person name="Lee T.H."/>
            <person name="Fan W."/>
            <person name="Zhao X."/>
            <person name="Tan X."/>
            <person name="Xu X."/>
            <person name="Wang Y."/>
            <person name="Qiu Y."/>
            <person name="Yin Y."/>
            <person name="Li Y."/>
            <person name="Du Y."/>
            <person name="Liao Y."/>
            <person name="Lim Y."/>
            <person name="Narusaka Y."/>
            <person name="Wang Y."/>
            <person name="Wang Z."/>
            <person name="Li Z."/>
            <person name="Wang Z."/>
            <person name="Xiong Z."/>
            <person name="Zhang Z."/>
        </authorList>
    </citation>
    <scope>NUCLEOTIDE SEQUENCE [LARGE SCALE GENOMIC DNA]</scope>
    <source>
        <strain evidence="5 6">cv. Chiifu-401-42</strain>
    </source>
</reference>
<dbReference type="OMA" id="RQRISFY"/>
<dbReference type="Gene3D" id="2.30.42.10">
    <property type="match status" value="1"/>
</dbReference>
<dbReference type="InterPro" id="IPR036034">
    <property type="entry name" value="PDZ_sf"/>
</dbReference>
<dbReference type="Gene3D" id="3.20.190.20">
    <property type="match status" value="1"/>
</dbReference>
<evidence type="ECO:0000256" key="1">
    <source>
        <dbReference type="ARBA" id="ARBA00022670"/>
    </source>
</evidence>
<feature type="domain" description="Protease Do-like PDZ" evidence="4">
    <location>
        <begin position="179"/>
        <end position="298"/>
    </location>
</feature>
<dbReference type="Pfam" id="PF17815">
    <property type="entry name" value="PDZ_3"/>
    <property type="match status" value="1"/>
</dbReference>
<dbReference type="AlphaFoldDB" id="M4CFH6"/>
<keyword evidence="2" id="KW-0378">Hydrolase</keyword>
<dbReference type="STRING" id="51351.M4CFH6"/>
<dbReference type="EnsemblPlants" id="Bra002958.1">
    <property type="protein sequence ID" value="Bra002958.1-P"/>
    <property type="gene ID" value="Bra002958"/>
</dbReference>
<dbReference type="InterPro" id="IPR041517">
    <property type="entry name" value="DEGP_PDZ"/>
</dbReference>
<evidence type="ECO:0000256" key="3">
    <source>
        <dbReference type="ARBA" id="ARBA00022825"/>
    </source>
</evidence>
<evidence type="ECO:0000313" key="5">
    <source>
        <dbReference type="EnsemblPlants" id="Bra002958.1-P"/>
    </source>
</evidence>
<dbReference type="InParanoid" id="M4CFH6"/>
<sequence>MLFRSVRIVARFYNSSNTTIPRFLYYPLISRRYSSVCLDSPSDSAQENESRSAIDSVVKIFSFYRGDNGGPVVMGKKVVGMSIKSRSFSENNYIITTPIINHFLSGVEETGQYIGLCSLNITYQSMEDAQIRKYFKMSPEMTGVLINEVYPLSGAHGILKKEDAILAIDGVSIGNNGTGFVFVPLSKPFIDDSADMCECPTNEKARMSGEQIVIISKFLMNDTTKGYNHLKLLRVMKVNGVEVLNLRHLRQLVEECCAEQLSFDLENGNVIAENCKSAKEETPLMLEHHGIRSALSKDLMKEASELASSAVA</sequence>
<proteinExistence type="predicted"/>
<dbReference type="PANTHER" id="PTHR45980">
    <property type="match status" value="1"/>
</dbReference>
<keyword evidence="3" id="KW-0720">Serine protease</keyword>
<organism evidence="5 6">
    <name type="scientific">Brassica campestris</name>
    <name type="common">Field mustard</name>
    <dbReference type="NCBI Taxonomy" id="3711"/>
    <lineage>
        <taxon>Eukaryota</taxon>
        <taxon>Viridiplantae</taxon>
        <taxon>Streptophyta</taxon>
        <taxon>Embryophyta</taxon>
        <taxon>Tracheophyta</taxon>
        <taxon>Spermatophyta</taxon>
        <taxon>Magnoliopsida</taxon>
        <taxon>eudicotyledons</taxon>
        <taxon>Gunneridae</taxon>
        <taxon>Pentapetalae</taxon>
        <taxon>rosids</taxon>
        <taxon>malvids</taxon>
        <taxon>Brassicales</taxon>
        <taxon>Brassicaceae</taxon>
        <taxon>Brassiceae</taxon>
        <taxon>Brassica</taxon>
    </lineage>
</organism>
<dbReference type="eggNOG" id="KOG1320">
    <property type="taxonomic scope" value="Eukaryota"/>
</dbReference>
<keyword evidence="6" id="KW-1185">Reference proteome</keyword>